<evidence type="ECO:0000313" key="2">
    <source>
        <dbReference type="EMBL" id="ABQ24833.1"/>
    </source>
</evidence>
<dbReference type="STRING" id="351605.Gura_0621"/>
<name>A5GC70_GEOUR</name>
<dbReference type="EMBL" id="CP000698">
    <property type="protein sequence ID" value="ABQ24833.1"/>
    <property type="molecule type" value="Genomic_DNA"/>
</dbReference>
<protein>
    <submittedName>
        <fullName evidence="2">Uncharacterized protein</fullName>
    </submittedName>
</protein>
<reference evidence="2 3" key="1">
    <citation type="submission" date="2007-05" db="EMBL/GenBank/DDBJ databases">
        <title>Complete sequence of Geobacter uraniireducens Rf4.</title>
        <authorList>
            <consortium name="US DOE Joint Genome Institute"/>
            <person name="Copeland A."/>
            <person name="Lucas S."/>
            <person name="Lapidus A."/>
            <person name="Barry K."/>
            <person name="Detter J.C."/>
            <person name="Glavina del Rio T."/>
            <person name="Hammon N."/>
            <person name="Israni S."/>
            <person name="Dalin E."/>
            <person name="Tice H."/>
            <person name="Pitluck S."/>
            <person name="Chertkov O."/>
            <person name="Brettin T."/>
            <person name="Bruce D."/>
            <person name="Han C."/>
            <person name="Schmutz J."/>
            <person name="Larimer F."/>
            <person name="Land M."/>
            <person name="Hauser L."/>
            <person name="Kyrpides N."/>
            <person name="Mikhailova N."/>
            <person name="Shelobolina E."/>
            <person name="Aklujkar M."/>
            <person name="Lovley D."/>
            <person name="Richardson P."/>
        </authorList>
    </citation>
    <scope>NUCLEOTIDE SEQUENCE [LARGE SCALE GENOMIC DNA]</scope>
    <source>
        <strain evidence="2 3">Rf4</strain>
    </source>
</reference>
<evidence type="ECO:0000256" key="1">
    <source>
        <dbReference type="SAM" id="SignalP"/>
    </source>
</evidence>
<evidence type="ECO:0000313" key="3">
    <source>
        <dbReference type="Proteomes" id="UP000006695"/>
    </source>
</evidence>
<dbReference type="Proteomes" id="UP000006695">
    <property type="component" value="Chromosome"/>
</dbReference>
<dbReference type="KEGG" id="gur:Gura_0621"/>
<dbReference type="RefSeq" id="WP_011937558.1">
    <property type="nucleotide sequence ID" value="NC_009483.1"/>
</dbReference>
<feature type="chain" id="PRO_5002682203" evidence="1">
    <location>
        <begin position="23"/>
        <end position="572"/>
    </location>
</feature>
<sequence>MRQLWNSIKLVMFGAVTAVVLAACGGSGGGGAATTISGVAAAGAPIIGSVTIKDSTTPTAQTKTVPIAADGKYTVDVTGLKAPYMVRADGYVGGNEYHLYSAGTSADVGGKINVTPLTDLIVSNIAGSIAKTYFDSGNFSNLTATQLTAQSDALKAKLLPVLQAVGVSSSIDLLRASFSTDHTGLDAALDVLKVTTDTTTGVATITNIITQQQMTSNITTGTYTGAITDTTGVATAATDIQLISAGFKTFSNLFATSLPSDTNPTLLALFDSATFMLEGQTLAAFLTEITTDKSMIGISFANISIQSMDANGNAVVAIDVMQNGKVVNDGPKPFHMIKKTDGKWYMQGDQYIANVNVEPVAEYRVSDTVTPIVTGLRLNIEDRGGKGITSAVVTGAGLPSTGVTIINNIAYHYFEIQGQNGGNLYSMTDTAIGAIADTEESYTIKLYIGTTLAATYTEKLKKRPYLKSELTTANFPTITSPTVAQVRAFTGGNTTVSWTLPTGLTNDWLSAQIADNAGNSAMFEASLLPTDTSKSFTLNPVTSTGQAFTITQGWLWLGAWDSYGRQLDTVIW</sequence>
<dbReference type="OrthoDB" id="5401381at2"/>
<dbReference type="PROSITE" id="PS51257">
    <property type="entry name" value="PROKAR_LIPOPROTEIN"/>
    <property type="match status" value="1"/>
</dbReference>
<dbReference type="HOGENOM" id="CLU_446798_0_0_7"/>
<keyword evidence="1" id="KW-0732">Signal</keyword>
<keyword evidence="3" id="KW-1185">Reference proteome</keyword>
<feature type="signal peptide" evidence="1">
    <location>
        <begin position="1"/>
        <end position="22"/>
    </location>
</feature>
<dbReference type="AlphaFoldDB" id="A5GC70"/>
<proteinExistence type="predicted"/>
<gene>
    <name evidence="2" type="ordered locus">Gura_0621</name>
</gene>
<accession>A5GC70</accession>
<organism evidence="2 3">
    <name type="scientific">Geotalea uraniireducens (strain Rf4)</name>
    <name type="common">Geobacter uraniireducens</name>
    <dbReference type="NCBI Taxonomy" id="351605"/>
    <lineage>
        <taxon>Bacteria</taxon>
        <taxon>Pseudomonadati</taxon>
        <taxon>Thermodesulfobacteriota</taxon>
        <taxon>Desulfuromonadia</taxon>
        <taxon>Geobacterales</taxon>
        <taxon>Geobacteraceae</taxon>
        <taxon>Geotalea</taxon>
    </lineage>
</organism>